<feature type="transmembrane region" description="Helical" evidence="1">
    <location>
        <begin position="25"/>
        <end position="49"/>
    </location>
</feature>
<gene>
    <name evidence="2" type="primary">Vigan.08G178600</name>
    <name evidence="2" type="ORF">VIGAN_08178600</name>
</gene>
<organism evidence="2 3">
    <name type="scientific">Vigna angularis var. angularis</name>
    <dbReference type="NCBI Taxonomy" id="157739"/>
    <lineage>
        <taxon>Eukaryota</taxon>
        <taxon>Viridiplantae</taxon>
        <taxon>Streptophyta</taxon>
        <taxon>Embryophyta</taxon>
        <taxon>Tracheophyta</taxon>
        <taxon>Spermatophyta</taxon>
        <taxon>Magnoliopsida</taxon>
        <taxon>eudicotyledons</taxon>
        <taxon>Gunneridae</taxon>
        <taxon>Pentapetalae</taxon>
        <taxon>rosids</taxon>
        <taxon>fabids</taxon>
        <taxon>Fabales</taxon>
        <taxon>Fabaceae</taxon>
        <taxon>Papilionoideae</taxon>
        <taxon>50 kb inversion clade</taxon>
        <taxon>NPAAA clade</taxon>
        <taxon>indigoferoid/millettioid clade</taxon>
        <taxon>Phaseoleae</taxon>
        <taxon>Vigna</taxon>
    </lineage>
</organism>
<keyword evidence="3" id="KW-1185">Reference proteome</keyword>
<evidence type="ECO:0000313" key="3">
    <source>
        <dbReference type="Proteomes" id="UP000291084"/>
    </source>
</evidence>
<protein>
    <submittedName>
        <fullName evidence="2">Uncharacterized protein</fullName>
    </submittedName>
</protein>
<accession>A0A0S3SQJ7</accession>
<evidence type="ECO:0000313" key="2">
    <source>
        <dbReference type="EMBL" id="BAT95121.1"/>
    </source>
</evidence>
<dbReference type="AlphaFoldDB" id="A0A0S3SQJ7"/>
<keyword evidence="1" id="KW-1133">Transmembrane helix</keyword>
<proteinExistence type="predicted"/>
<dbReference type="EMBL" id="AP015041">
    <property type="protein sequence ID" value="BAT95121.1"/>
    <property type="molecule type" value="Genomic_DNA"/>
</dbReference>
<keyword evidence="1" id="KW-0812">Transmembrane</keyword>
<evidence type="ECO:0000256" key="1">
    <source>
        <dbReference type="SAM" id="Phobius"/>
    </source>
</evidence>
<dbReference type="Proteomes" id="UP000291084">
    <property type="component" value="Chromosome 8"/>
</dbReference>
<keyword evidence="1" id="KW-0472">Membrane</keyword>
<sequence>MHIKIKVKVIPPSLTPIIYNITYKISFITCIITFISKHFHFITCIITFISKHFHLIHYLHCMSLSIINQHLNTFKTVHILTFLKIQ</sequence>
<name>A0A0S3SQJ7_PHAAN</name>
<reference evidence="2 3" key="1">
    <citation type="journal article" date="2015" name="Sci. Rep.">
        <title>The power of single molecule real-time sequencing technology in the de novo assembly of a eukaryotic genome.</title>
        <authorList>
            <person name="Sakai H."/>
            <person name="Naito K."/>
            <person name="Ogiso-Tanaka E."/>
            <person name="Takahashi Y."/>
            <person name="Iseki K."/>
            <person name="Muto C."/>
            <person name="Satou K."/>
            <person name="Teruya K."/>
            <person name="Shiroma A."/>
            <person name="Shimoji M."/>
            <person name="Hirano T."/>
            <person name="Itoh T."/>
            <person name="Kaga A."/>
            <person name="Tomooka N."/>
        </authorList>
    </citation>
    <scope>NUCLEOTIDE SEQUENCE [LARGE SCALE GENOMIC DNA]</scope>
    <source>
        <strain evidence="3">cv. Shumari</strain>
    </source>
</reference>